<proteinExistence type="predicted"/>
<dbReference type="AlphaFoldDB" id="A0A556N2N8"/>
<dbReference type="OrthoDB" id="1071350at2"/>
<reference evidence="1 2" key="1">
    <citation type="submission" date="2019-07" db="EMBL/GenBank/DDBJ databases">
        <authorList>
            <person name="Huq M.A."/>
        </authorList>
    </citation>
    <scope>NUCLEOTIDE SEQUENCE [LARGE SCALE GENOMIC DNA]</scope>
    <source>
        <strain evidence="1 2">MAH-3</strain>
    </source>
</reference>
<sequence>MKILAHSYVCPKGTFLNGKLVYDTAEEENPLKSAYQQLGVEYPKFYKMDVLSKMAFIGTEILLPFFPKDADLENDLQLIFANSSASLNTDNLFVESYEQLKTPSPSLFVYTLPNIVTGELCIRHKWYGENCFFVEETFNPLHFSEWSQIALNKGNNSCLCAWVEAKTNGEQECFLFLLTNSEDGGNSIERELSTLIKQYRNE</sequence>
<dbReference type="Proteomes" id="UP000316008">
    <property type="component" value="Unassembled WGS sequence"/>
</dbReference>
<dbReference type="EMBL" id="VLPL01000002">
    <property type="protein sequence ID" value="TSJ46464.1"/>
    <property type="molecule type" value="Genomic_DNA"/>
</dbReference>
<dbReference type="RefSeq" id="WP_144332001.1">
    <property type="nucleotide sequence ID" value="NZ_VLPL01000002.1"/>
</dbReference>
<protein>
    <recommendedName>
        <fullName evidence="3">3-oxoacyl-ACP synthase</fullName>
    </recommendedName>
</protein>
<accession>A0A556N2N8</accession>
<organism evidence="1 2">
    <name type="scientific">Fluviicola chungangensis</name>
    <dbReference type="NCBI Taxonomy" id="2597671"/>
    <lineage>
        <taxon>Bacteria</taxon>
        <taxon>Pseudomonadati</taxon>
        <taxon>Bacteroidota</taxon>
        <taxon>Flavobacteriia</taxon>
        <taxon>Flavobacteriales</taxon>
        <taxon>Crocinitomicaceae</taxon>
        <taxon>Fluviicola</taxon>
    </lineage>
</organism>
<evidence type="ECO:0008006" key="3">
    <source>
        <dbReference type="Google" id="ProtNLM"/>
    </source>
</evidence>
<gene>
    <name evidence="1" type="ORF">FO442_04710</name>
</gene>
<name>A0A556N2N8_9FLAO</name>
<evidence type="ECO:0000313" key="1">
    <source>
        <dbReference type="EMBL" id="TSJ46464.1"/>
    </source>
</evidence>
<comment type="caution">
    <text evidence="1">The sequence shown here is derived from an EMBL/GenBank/DDBJ whole genome shotgun (WGS) entry which is preliminary data.</text>
</comment>
<evidence type="ECO:0000313" key="2">
    <source>
        <dbReference type="Proteomes" id="UP000316008"/>
    </source>
</evidence>
<keyword evidence="2" id="KW-1185">Reference proteome</keyword>